<sequence>MKRSSVISRGIDSRSVASVKSDDESAVTCETFGAFAEQWKLLKLLKLGTEFKQRQNTRVQIERYLRKDLLPSLGHFSLDQIPQQEVLVVLRTLLCHL</sequence>
<dbReference type="InterPro" id="IPR010998">
    <property type="entry name" value="Integrase_recombinase_N"/>
</dbReference>
<dbReference type="AlphaFoldDB" id="A0A3Q9JJW0"/>
<proteinExistence type="predicted"/>
<keyword evidence="3" id="KW-1185">Reference proteome</keyword>
<accession>A0A3Q9JJW0</accession>
<evidence type="ECO:0000256" key="1">
    <source>
        <dbReference type="ARBA" id="ARBA00023125"/>
    </source>
</evidence>
<protein>
    <submittedName>
        <fullName evidence="2">Uncharacterized protein</fullName>
    </submittedName>
</protein>
<dbReference type="Gene3D" id="1.10.150.130">
    <property type="match status" value="1"/>
</dbReference>
<reference evidence="3" key="1">
    <citation type="submission" date="2018-06" db="EMBL/GenBank/DDBJ databases">
        <title>Complete genome of Pseudomonas insecticola strain QZS01.</title>
        <authorList>
            <person name="Wang J."/>
            <person name="Su Q."/>
        </authorList>
    </citation>
    <scope>NUCLEOTIDE SEQUENCE [LARGE SCALE GENOMIC DNA]</scope>
    <source>
        <strain evidence="3">QZS01</strain>
    </source>
</reference>
<dbReference type="Proteomes" id="UP000273143">
    <property type="component" value="Chromosome"/>
</dbReference>
<keyword evidence="1" id="KW-0238">DNA-binding</keyword>
<gene>
    <name evidence="2" type="ORF">DM558_03470</name>
</gene>
<evidence type="ECO:0000313" key="2">
    <source>
        <dbReference type="EMBL" id="AZS49893.1"/>
    </source>
</evidence>
<dbReference type="EMBL" id="CP029822">
    <property type="protein sequence ID" value="AZS49893.1"/>
    <property type="molecule type" value="Genomic_DNA"/>
</dbReference>
<name>A0A3Q9JJW0_9GAMM</name>
<dbReference type="KEGG" id="emo:DM558_03470"/>
<dbReference type="GO" id="GO:0003677">
    <property type="term" value="F:DNA binding"/>
    <property type="evidence" value="ECO:0007669"/>
    <property type="project" value="UniProtKB-KW"/>
</dbReference>
<organism evidence="2 3">
    <name type="scientific">Entomomonas moraniae</name>
    <dbReference type="NCBI Taxonomy" id="2213226"/>
    <lineage>
        <taxon>Bacteria</taxon>
        <taxon>Pseudomonadati</taxon>
        <taxon>Pseudomonadota</taxon>
        <taxon>Gammaproteobacteria</taxon>
        <taxon>Pseudomonadales</taxon>
        <taxon>Pseudomonadaceae</taxon>
        <taxon>Entomomonas</taxon>
    </lineage>
</organism>
<evidence type="ECO:0000313" key="3">
    <source>
        <dbReference type="Proteomes" id="UP000273143"/>
    </source>
</evidence>